<dbReference type="Proteomes" id="UP001595733">
    <property type="component" value="Unassembled WGS sequence"/>
</dbReference>
<evidence type="ECO:0000313" key="2">
    <source>
        <dbReference type="Proteomes" id="UP001595733"/>
    </source>
</evidence>
<dbReference type="EMBL" id="JBHSEF010000026">
    <property type="protein sequence ID" value="MFC4356169.1"/>
    <property type="molecule type" value="Genomic_DNA"/>
</dbReference>
<proteinExistence type="predicted"/>
<dbReference type="RefSeq" id="WP_378142715.1">
    <property type="nucleotide sequence ID" value="NZ_JBHSEF010000026.1"/>
</dbReference>
<keyword evidence="2" id="KW-1185">Reference proteome</keyword>
<dbReference type="InterPro" id="IPR038503">
    <property type="entry name" value="SpoIIIAH_sf"/>
</dbReference>
<gene>
    <name evidence="1" type="ORF">ACFO0S_13995</name>
</gene>
<dbReference type="Pfam" id="PF12685">
    <property type="entry name" value="SpoIIIAH"/>
    <property type="match status" value="1"/>
</dbReference>
<organism evidence="1 2">
    <name type="scientific">Chryseomicrobium palamuruense</name>
    <dbReference type="NCBI Taxonomy" id="682973"/>
    <lineage>
        <taxon>Bacteria</taxon>
        <taxon>Bacillati</taxon>
        <taxon>Bacillota</taxon>
        <taxon>Bacilli</taxon>
        <taxon>Bacillales</taxon>
        <taxon>Caryophanaceae</taxon>
        <taxon>Chryseomicrobium</taxon>
    </lineage>
</organism>
<name>A0ABV8UYN0_9BACL</name>
<evidence type="ECO:0000313" key="1">
    <source>
        <dbReference type="EMBL" id="MFC4356169.1"/>
    </source>
</evidence>
<accession>A0ABV8UYN0</accession>
<comment type="caution">
    <text evidence="1">The sequence shown here is derived from an EMBL/GenBank/DDBJ whole genome shotgun (WGS) entry which is preliminary data.</text>
</comment>
<dbReference type="Gene3D" id="1.10.287.4300">
    <property type="entry name" value="Stage III sporulation protein AH-like"/>
    <property type="match status" value="1"/>
</dbReference>
<reference evidence="2" key="1">
    <citation type="journal article" date="2019" name="Int. J. Syst. Evol. Microbiol.">
        <title>The Global Catalogue of Microorganisms (GCM) 10K type strain sequencing project: providing services to taxonomists for standard genome sequencing and annotation.</title>
        <authorList>
            <consortium name="The Broad Institute Genomics Platform"/>
            <consortium name="The Broad Institute Genome Sequencing Center for Infectious Disease"/>
            <person name="Wu L."/>
            <person name="Ma J."/>
        </authorList>
    </citation>
    <scope>NUCLEOTIDE SEQUENCE [LARGE SCALE GENOMIC DNA]</scope>
    <source>
        <strain evidence="2">CCUG 50353</strain>
    </source>
</reference>
<protein>
    <submittedName>
        <fullName evidence="1">SpoIIIAH-like family protein</fullName>
    </submittedName>
</protein>
<sequence length="171" mass="19261">MNPKKRTVWFLTLLSLGAVFSVYVLNDRPDPFDGIVLFEDEVAESDEAAQPVSYPVNETFQEMRMEVEAKRSQLREQLTQKIGSPEFTAEEKNAAYAQLELLTTQDSTEALLELVINSLGYPESLVRIEQDQVMVNVAAEMLDPEEANSIIYAVKKEYPGAAKVQVDYSAY</sequence>
<dbReference type="InterPro" id="IPR024232">
    <property type="entry name" value="SpoIIIAH"/>
</dbReference>